<dbReference type="SUPFAM" id="SSF52540">
    <property type="entry name" value="P-loop containing nucleoside triphosphate hydrolases"/>
    <property type="match status" value="1"/>
</dbReference>
<evidence type="ECO:0000259" key="8">
    <source>
        <dbReference type="PROSITE" id="PS51194"/>
    </source>
</evidence>
<dbReference type="EMBL" id="MNAD01000146">
    <property type="protein sequence ID" value="OJT15654.1"/>
    <property type="molecule type" value="Genomic_DNA"/>
</dbReference>
<keyword evidence="9" id="KW-0347">Helicase</keyword>
<keyword evidence="9" id="KW-0378">Hydrolase</keyword>
<dbReference type="GO" id="GO:0009378">
    <property type="term" value="F:four-way junction helicase activity"/>
    <property type="evidence" value="ECO:0007669"/>
    <property type="project" value="TreeGrafter"/>
</dbReference>
<evidence type="ECO:0000256" key="6">
    <source>
        <dbReference type="SAM" id="MobiDB-lite"/>
    </source>
</evidence>
<dbReference type="PANTHER" id="PTHR13710">
    <property type="entry name" value="DNA HELICASE RECQ FAMILY MEMBER"/>
    <property type="match status" value="1"/>
</dbReference>
<dbReference type="InterPro" id="IPR001650">
    <property type="entry name" value="Helicase_C-like"/>
</dbReference>
<dbReference type="InterPro" id="IPR014001">
    <property type="entry name" value="Helicase_ATP-bd"/>
</dbReference>
<comment type="caution">
    <text evidence="9">The sequence shown here is derived from an EMBL/GenBank/DDBJ whole genome shotgun (WGS) entry which is preliminary data.</text>
</comment>
<feature type="compositionally biased region" description="Pro residues" evidence="6">
    <location>
        <begin position="927"/>
        <end position="949"/>
    </location>
</feature>
<feature type="domain" description="Helicase C-terminal" evidence="8">
    <location>
        <begin position="1184"/>
        <end position="1328"/>
    </location>
</feature>
<dbReference type="GO" id="GO:0000724">
    <property type="term" value="P:double-strand break repair via homologous recombination"/>
    <property type="evidence" value="ECO:0007669"/>
    <property type="project" value="TreeGrafter"/>
</dbReference>
<dbReference type="EC" id="5.6.2.4" evidence="5"/>
<dbReference type="GO" id="GO:0043138">
    <property type="term" value="F:3'-5' DNA helicase activity"/>
    <property type="evidence" value="ECO:0007669"/>
    <property type="project" value="UniProtKB-EC"/>
</dbReference>
<dbReference type="GO" id="GO:0005694">
    <property type="term" value="C:chromosome"/>
    <property type="evidence" value="ECO:0007669"/>
    <property type="project" value="TreeGrafter"/>
</dbReference>
<name>A0A1M2W713_TRAPU</name>
<comment type="similarity">
    <text evidence="1">Belongs to the helicase family. RecQ subfamily.</text>
</comment>
<dbReference type="OMA" id="LISICYH"/>
<dbReference type="OrthoDB" id="2747940at2759"/>
<dbReference type="GO" id="GO:0003676">
    <property type="term" value="F:nucleic acid binding"/>
    <property type="evidence" value="ECO:0007669"/>
    <property type="project" value="InterPro"/>
</dbReference>
<comment type="catalytic activity">
    <reaction evidence="4">
        <text>Couples ATP hydrolysis with the unwinding of duplex DNA by translocating in the 3'-5' direction.</text>
        <dbReference type="EC" id="5.6.2.4"/>
    </reaction>
</comment>
<dbReference type="PROSITE" id="PS51194">
    <property type="entry name" value="HELICASE_CTER"/>
    <property type="match status" value="1"/>
</dbReference>
<reference evidence="9 10" key="1">
    <citation type="submission" date="2016-10" db="EMBL/GenBank/DDBJ databases">
        <title>Genome sequence of the basidiomycete white-rot fungus Trametes pubescens.</title>
        <authorList>
            <person name="Makela M.R."/>
            <person name="Granchi Z."/>
            <person name="Peng M."/>
            <person name="De Vries R.P."/>
            <person name="Grigoriev I."/>
            <person name="Riley R."/>
            <person name="Hilden K."/>
        </authorList>
    </citation>
    <scope>NUCLEOTIDE SEQUENCE [LARGE SCALE GENOMIC DNA]</scope>
    <source>
        <strain evidence="9 10">FBCC735</strain>
    </source>
</reference>
<dbReference type="Gene3D" id="3.40.50.300">
    <property type="entry name" value="P-loop containing nucleotide triphosphate hydrolases"/>
    <property type="match status" value="2"/>
</dbReference>
<evidence type="ECO:0000256" key="4">
    <source>
        <dbReference type="ARBA" id="ARBA00034617"/>
    </source>
</evidence>
<dbReference type="PANTHER" id="PTHR13710:SF154">
    <property type="entry name" value="RECQ HELICASE, PUTATIVE (AFU_ORTHOLOGUE AFUA_6G14720)-RELATED"/>
    <property type="match status" value="1"/>
</dbReference>
<evidence type="ECO:0000256" key="2">
    <source>
        <dbReference type="ARBA" id="ARBA00022741"/>
    </source>
</evidence>
<dbReference type="GO" id="GO:0005737">
    <property type="term" value="C:cytoplasm"/>
    <property type="evidence" value="ECO:0007669"/>
    <property type="project" value="TreeGrafter"/>
</dbReference>
<dbReference type="PROSITE" id="PS51192">
    <property type="entry name" value="HELICASE_ATP_BIND_1"/>
    <property type="match status" value="1"/>
</dbReference>
<dbReference type="Pfam" id="PF00270">
    <property type="entry name" value="DEAD"/>
    <property type="match status" value="1"/>
</dbReference>
<dbReference type="SMART" id="SM00490">
    <property type="entry name" value="HELICc"/>
    <property type="match status" value="1"/>
</dbReference>
<evidence type="ECO:0000313" key="10">
    <source>
        <dbReference type="Proteomes" id="UP000184267"/>
    </source>
</evidence>
<organism evidence="9 10">
    <name type="scientific">Trametes pubescens</name>
    <name type="common">White-rot fungus</name>
    <dbReference type="NCBI Taxonomy" id="154538"/>
    <lineage>
        <taxon>Eukaryota</taxon>
        <taxon>Fungi</taxon>
        <taxon>Dikarya</taxon>
        <taxon>Basidiomycota</taxon>
        <taxon>Agaricomycotina</taxon>
        <taxon>Agaricomycetes</taxon>
        <taxon>Polyporales</taxon>
        <taxon>Polyporaceae</taxon>
        <taxon>Trametes</taxon>
    </lineage>
</organism>
<feature type="domain" description="Helicase ATP-binding" evidence="7">
    <location>
        <begin position="988"/>
        <end position="1148"/>
    </location>
</feature>
<dbReference type="Pfam" id="PF00271">
    <property type="entry name" value="Helicase_C"/>
    <property type="match status" value="1"/>
</dbReference>
<sequence>MSVDPSPSPEPEAEVSELYDVPEGTLATWGFQINGRLEALVCMGCKSVVTPAAAVSHHHKPPAIAISHHRKPAKLAVDKTVLQALVDQGLIQAGWPAVAPGDVEYQGLERKWGAGCPVEGCSLMFTYNKGALAHARDDHGLALESKDLRMGWMQRLSQQEANHHSWFPVVARSAYLPGPSANYLLALRQELDTRPPIPAAELDHRHISPWHVTTRWMQYMEGKDPQEMLNLIELPKDGQPLFHLIACVRNYMDKAYGYIPATSEVCLQILNTDTDTSDFNHQPLAKHQAEGTLRAYRQLVEQLLLLLLRAEEAMDLPEDVGALLAALRLALDRDMDDAIAAIHRLLLALWMREWIPTADNLFPDPTVRFVIHTQVDKDGSLKKAENATGIFAKLVYDMRLTFLYECHQRLSQPEDPPSLAQSARDLRPWFTKGRESTFHSLRSLQHRASSITMSTQNEPDMVWKEGTNFSTLIYLGQEISLEALRECQGALEDATKKLLEETLLLGHHFPIDIAALSDDMGNKEAGYSLFQDRLNADILGPKDQLANYILNTPVLRKRFVVRMEGDKVIWNTVELSIWLSGFTQLNLLCLIQAEMNCGAPGRTTELTAMPTANTPGGMLRALRIIGEYIVLMRTYHKMRAASGLDRVIPHALNAALAAVFIYKEAICRPFAQLCASVLFPGNQKVKSLYQDFLFVNYDRPFVGDDITNEMGEWTKKHLGIKLGISKWRQCSTPLRRKHAGLEEMWLEDQDTVDSAQAGHSHSVDTSRYGVTNWSATGLAEDYIGPFLKTSVLWQKVLGLVPGGERLSLAAAARANFKPAPARLPIAAPAGFDVQAVVQAAVQAVRDELEPRFASLEQRIQESAQRTSASTKQELKGMFDDLKTFLAGASVPGSVAGPSAQAQAPAPVPQRSPSPEDRTAGMYYDEPLPAPVPVPVPAPMPHRVPAPAPEPEPEPEPMPSEETALTMLRTVLHKPNAQWSNEGQKYAVMAGLQWLKDLIVVLPTGSGKSAIVATIARLEKRKVTAILCPLRSLLSDWKRRLTELQYPFEVFESGHHVISGQKPVVLVSLDSTTNAQWHEAVGKLNPKFKLNRYVIDEAHLVITEAGYRYVMNRVKELRATGSQLVLLSATMAPTSLDKYRSAFNLLPDDGTTVIRAFSNRPELNFHLPVNVPALTTQAATNLGLQILRGMKRLNPGDRVLVFTTKLSYGHLLAKELGCDFYRGSSDKKLTDGEREKMVQRWRLGGEQHSIMVATDAFGPGNDYAHVRQVWFVGTPRGLVDMLQMAGRGGRDGDVADIFFFHLSGDKFPASDVDDHLGRKELEMLMKNPAGRCWREMAAAFLDGVPNLMCNNSPYNWPCPRCASLRAGTQPPHRPLAWLQGTTPIVPILPPAQLVGDHVLSPQVGAVRARAPSTSLALPSLAGAVIGSGSAFTDASHRSKRAREEREEPLRPAVERINRAINKLSGHCGLCHVSTGNVVPLTQRGVLDCEEMKKLNQLNLGVKVTGAYLDWKRLVNYQGGQVCYSCHLPFMQDLVHLPKSGPNRGCNGQHLDMVMPVVYWAYIVEEQRVELEAAFGRRWENDADYARWLGEKQKGFMELSNVMKVWLWVVEKM</sequence>
<keyword evidence="10" id="KW-1185">Reference proteome</keyword>
<accession>A0A1M2W713</accession>
<feature type="region of interest" description="Disordered" evidence="6">
    <location>
        <begin position="893"/>
        <end position="959"/>
    </location>
</feature>
<dbReference type="InterPro" id="IPR027417">
    <property type="entry name" value="P-loop_NTPase"/>
</dbReference>
<keyword evidence="2" id="KW-0547">Nucleotide-binding</keyword>
<evidence type="ECO:0000313" key="9">
    <source>
        <dbReference type="EMBL" id="OJT15654.1"/>
    </source>
</evidence>
<dbReference type="GO" id="GO:0005524">
    <property type="term" value="F:ATP binding"/>
    <property type="evidence" value="ECO:0007669"/>
    <property type="project" value="UniProtKB-KW"/>
</dbReference>
<dbReference type="SMART" id="SM00487">
    <property type="entry name" value="DEXDc"/>
    <property type="match status" value="1"/>
</dbReference>
<evidence type="ECO:0000256" key="1">
    <source>
        <dbReference type="ARBA" id="ARBA00005446"/>
    </source>
</evidence>
<dbReference type="STRING" id="154538.A0A1M2W713"/>
<evidence type="ECO:0000256" key="5">
    <source>
        <dbReference type="ARBA" id="ARBA00034808"/>
    </source>
</evidence>
<dbReference type="Proteomes" id="UP000184267">
    <property type="component" value="Unassembled WGS sequence"/>
</dbReference>
<keyword evidence="3" id="KW-0067">ATP-binding</keyword>
<protein>
    <recommendedName>
        <fullName evidence="5">DNA 3'-5' helicase</fullName>
        <ecNumber evidence="5">5.6.2.4</ecNumber>
    </recommendedName>
</protein>
<gene>
    <name evidence="9" type="ORF">TRAPUB_5740</name>
</gene>
<evidence type="ECO:0000259" key="7">
    <source>
        <dbReference type="PROSITE" id="PS51192"/>
    </source>
</evidence>
<evidence type="ECO:0000256" key="3">
    <source>
        <dbReference type="ARBA" id="ARBA00022840"/>
    </source>
</evidence>
<proteinExistence type="inferred from homology"/>
<dbReference type="InterPro" id="IPR011545">
    <property type="entry name" value="DEAD/DEAH_box_helicase_dom"/>
</dbReference>
<feature type="compositionally biased region" description="Low complexity" evidence="6">
    <location>
        <begin position="893"/>
        <end position="904"/>
    </location>
</feature>